<organism evidence="2 3">
    <name type="scientific">Peronospora destructor</name>
    <dbReference type="NCBI Taxonomy" id="86335"/>
    <lineage>
        <taxon>Eukaryota</taxon>
        <taxon>Sar</taxon>
        <taxon>Stramenopiles</taxon>
        <taxon>Oomycota</taxon>
        <taxon>Peronosporomycetes</taxon>
        <taxon>Peronosporales</taxon>
        <taxon>Peronosporaceae</taxon>
        <taxon>Peronospora</taxon>
    </lineage>
</organism>
<dbReference type="AlphaFoldDB" id="A0AAV0V723"/>
<dbReference type="Proteomes" id="UP001162029">
    <property type="component" value="Unassembled WGS sequence"/>
</dbReference>
<name>A0AAV0V723_9STRA</name>
<evidence type="ECO:0000256" key="1">
    <source>
        <dbReference type="SAM" id="MobiDB-lite"/>
    </source>
</evidence>
<protein>
    <submittedName>
        <fullName evidence="2">Uncharacterized protein</fullName>
    </submittedName>
</protein>
<evidence type="ECO:0000313" key="2">
    <source>
        <dbReference type="EMBL" id="CAI5744917.1"/>
    </source>
</evidence>
<feature type="region of interest" description="Disordered" evidence="1">
    <location>
        <begin position="90"/>
        <end position="109"/>
    </location>
</feature>
<accession>A0AAV0V723</accession>
<comment type="caution">
    <text evidence="2">The sequence shown here is derived from an EMBL/GenBank/DDBJ whole genome shotgun (WGS) entry which is preliminary data.</text>
</comment>
<keyword evidence="3" id="KW-1185">Reference proteome</keyword>
<evidence type="ECO:0000313" key="3">
    <source>
        <dbReference type="Proteomes" id="UP001162029"/>
    </source>
</evidence>
<gene>
    <name evidence="2" type="ORF">PDE001_LOCUS10039</name>
</gene>
<sequence length="154" mass="17535">MTNSDVETVCDNDSPLSPCLWTPNQVVDNQRQTSVPEPTKGNDLADASSRQTDVMSKLLPQETQRSNVWGAALQTAKRKETLRPIVTTRLRSKRHKNEDQKSMQSQAARLATDMLDWETCSEGDLFTLEDEMEEDQWNYQEIYDSEFEGESTAS</sequence>
<dbReference type="EMBL" id="CANTFM010002219">
    <property type="protein sequence ID" value="CAI5744917.1"/>
    <property type="molecule type" value="Genomic_DNA"/>
</dbReference>
<proteinExistence type="predicted"/>
<feature type="region of interest" description="Disordered" evidence="1">
    <location>
        <begin position="1"/>
        <end position="50"/>
    </location>
</feature>
<feature type="compositionally biased region" description="Polar residues" evidence="1">
    <location>
        <begin position="22"/>
        <end position="36"/>
    </location>
</feature>
<reference evidence="2" key="1">
    <citation type="submission" date="2022-12" db="EMBL/GenBank/DDBJ databases">
        <authorList>
            <person name="Webb A."/>
        </authorList>
    </citation>
    <scope>NUCLEOTIDE SEQUENCE</scope>
    <source>
        <strain evidence="2">Pd1</strain>
    </source>
</reference>